<keyword evidence="13" id="KW-0067">ATP-binding</keyword>
<feature type="transmembrane region" description="Helical" evidence="18">
    <location>
        <begin position="32"/>
        <end position="49"/>
    </location>
</feature>
<dbReference type="GO" id="GO:0000155">
    <property type="term" value="F:phosphorelay sensor kinase activity"/>
    <property type="evidence" value="ECO:0007669"/>
    <property type="project" value="InterPro"/>
</dbReference>
<dbReference type="CDD" id="cd00082">
    <property type="entry name" value="HisKA"/>
    <property type="match status" value="1"/>
</dbReference>
<dbReference type="eggNOG" id="COG5002">
    <property type="taxonomic scope" value="Bacteria"/>
</dbReference>
<gene>
    <name evidence="20" type="ORF">BegalDRAFT_0683</name>
</gene>
<keyword evidence="14 18" id="KW-1133">Transmembrane helix</keyword>
<evidence type="ECO:0000256" key="18">
    <source>
        <dbReference type="SAM" id="Phobius"/>
    </source>
</evidence>
<keyword evidence="21" id="KW-1185">Reference proteome</keyword>
<dbReference type="SUPFAM" id="SSF47384">
    <property type="entry name" value="Homodimeric domain of signal transducing histidine kinase"/>
    <property type="match status" value="1"/>
</dbReference>
<dbReference type="OrthoDB" id="9813151at2"/>
<dbReference type="GO" id="GO:0004721">
    <property type="term" value="F:phosphoprotein phosphatase activity"/>
    <property type="evidence" value="ECO:0007669"/>
    <property type="project" value="InterPro"/>
</dbReference>
<evidence type="ECO:0000256" key="13">
    <source>
        <dbReference type="ARBA" id="ARBA00022840"/>
    </source>
</evidence>
<protein>
    <recommendedName>
        <fullName evidence="4">Phosphate regulon sensor protein PhoR</fullName>
        <ecNumber evidence="3">2.7.13.3</ecNumber>
    </recommendedName>
</protein>
<keyword evidence="10 18" id="KW-0812">Transmembrane</keyword>
<keyword evidence="7" id="KW-0597">Phosphoprotein</keyword>
<keyword evidence="6" id="KW-1003">Cell membrane</keyword>
<keyword evidence="5" id="KW-0813">Transport</keyword>
<sequence>MMQSGLQEFWRVTSLIIVMLIIGFIFDHPLFFLVIACLLYLNWHLYNLFRLINWFREKRKTPLPDAFGLWGETFYQFYRLQQRNRKRKRKLTTMLKRIRRSIAAMPDAAVILHGNNFEIEWFNKMAQVLLGLQAPQDREQPITNLIRYPSFAQFLKTGNKEDSIVLTAPNDPTLILRVNIVPYAGNRHLLIARDITRIQRLEQMRRDFIANVSHELRTPLTVIAGFLETINDPDDPCAQQWQRPLLLMTQQTARMRNIVDDLLLLSRLESEVHLNTVEKVDVIEMLHDICEEAQILSGEYRHHIMLETDKTAVLYGHTEEIRSAFSNLIFNAIRYTPEEGNIDVAWYRDEQGVHLRVTDTGEGIPPEHIPRLTERFYRVDIARSRNRGGTGLGLAIVKHVLNRHKGQLRIESIVGKGSTFWCDFPLDANKAQYEKLQGIDDNE</sequence>
<dbReference type="Gene3D" id="3.30.565.10">
    <property type="entry name" value="Histidine kinase-like ATPase, C-terminal domain"/>
    <property type="match status" value="1"/>
</dbReference>
<dbReference type="NCBIfam" id="NF008235">
    <property type="entry name" value="PRK11006.1"/>
    <property type="match status" value="1"/>
</dbReference>
<dbReference type="EMBL" id="JH600070">
    <property type="protein sequence ID" value="EIJ41595.1"/>
    <property type="molecule type" value="Genomic_DNA"/>
</dbReference>
<dbReference type="InterPro" id="IPR004358">
    <property type="entry name" value="Sig_transdc_His_kin-like_C"/>
</dbReference>
<dbReference type="PANTHER" id="PTHR45453">
    <property type="entry name" value="PHOSPHATE REGULON SENSOR PROTEIN PHOR"/>
    <property type="match status" value="1"/>
</dbReference>
<keyword evidence="11" id="KW-0547">Nucleotide-binding</keyword>
<dbReference type="SMART" id="SM00387">
    <property type="entry name" value="HATPase_c"/>
    <property type="match status" value="1"/>
</dbReference>
<dbReference type="Pfam" id="PF00512">
    <property type="entry name" value="HisKA"/>
    <property type="match status" value="1"/>
</dbReference>
<comment type="subcellular location">
    <subcellularLocation>
        <location evidence="2">Cell membrane</location>
    </subcellularLocation>
</comment>
<dbReference type="AlphaFoldDB" id="I3CDA2"/>
<evidence type="ECO:0000256" key="7">
    <source>
        <dbReference type="ARBA" id="ARBA00022553"/>
    </source>
</evidence>
<dbReference type="PRINTS" id="PR00344">
    <property type="entry name" value="BCTRLSENSOR"/>
</dbReference>
<evidence type="ECO:0000256" key="8">
    <source>
        <dbReference type="ARBA" id="ARBA00022592"/>
    </source>
</evidence>
<dbReference type="Pfam" id="PF11808">
    <property type="entry name" value="PhoR"/>
    <property type="match status" value="1"/>
</dbReference>
<evidence type="ECO:0000256" key="4">
    <source>
        <dbReference type="ARBA" id="ARBA00019665"/>
    </source>
</evidence>
<reference evidence="20 21" key="1">
    <citation type="submission" date="2011-11" db="EMBL/GenBank/DDBJ databases">
        <title>Improved High-Quality Draft sequence of Beggiatoa alba B18lD.</title>
        <authorList>
            <consortium name="US DOE Joint Genome Institute"/>
            <person name="Lucas S."/>
            <person name="Han J."/>
            <person name="Lapidus A."/>
            <person name="Cheng J.-F."/>
            <person name="Goodwin L."/>
            <person name="Pitluck S."/>
            <person name="Peters L."/>
            <person name="Mikhailova N."/>
            <person name="Held B."/>
            <person name="Detter J.C."/>
            <person name="Han C."/>
            <person name="Tapia R."/>
            <person name="Land M."/>
            <person name="Hauser L."/>
            <person name="Kyrpides N."/>
            <person name="Ivanova N."/>
            <person name="Pagani I."/>
            <person name="Samuel K."/>
            <person name="Teske A."/>
            <person name="Mueller J."/>
            <person name="Woyke T."/>
        </authorList>
    </citation>
    <scope>NUCLEOTIDE SEQUENCE [LARGE SCALE GENOMIC DNA]</scope>
    <source>
        <strain evidence="20 21">B18LD</strain>
    </source>
</reference>
<evidence type="ECO:0000256" key="9">
    <source>
        <dbReference type="ARBA" id="ARBA00022679"/>
    </source>
</evidence>
<dbReference type="STRING" id="395493.BegalDRAFT_0683"/>
<evidence type="ECO:0000256" key="12">
    <source>
        <dbReference type="ARBA" id="ARBA00022777"/>
    </source>
</evidence>
<evidence type="ECO:0000256" key="2">
    <source>
        <dbReference type="ARBA" id="ARBA00004236"/>
    </source>
</evidence>
<dbReference type="InterPro" id="IPR036097">
    <property type="entry name" value="HisK_dim/P_sf"/>
</dbReference>
<dbReference type="GO" id="GO:0005524">
    <property type="term" value="F:ATP binding"/>
    <property type="evidence" value="ECO:0007669"/>
    <property type="project" value="UniProtKB-KW"/>
</dbReference>
<evidence type="ECO:0000256" key="16">
    <source>
        <dbReference type="ARBA" id="ARBA00023136"/>
    </source>
</evidence>
<dbReference type="InterPro" id="IPR035965">
    <property type="entry name" value="PAS-like_dom_sf"/>
</dbReference>
<dbReference type="InterPro" id="IPR003661">
    <property type="entry name" value="HisK_dim/P_dom"/>
</dbReference>
<evidence type="ECO:0000256" key="10">
    <source>
        <dbReference type="ARBA" id="ARBA00022692"/>
    </source>
</evidence>
<evidence type="ECO:0000256" key="14">
    <source>
        <dbReference type="ARBA" id="ARBA00022989"/>
    </source>
</evidence>
<feature type="transmembrane region" description="Helical" evidence="18">
    <location>
        <begin position="9"/>
        <end position="26"/>
    </location>
</feature>
<dbReference type="FunFam" id="3.30.565.10:FF:000032">
    <property type="entry name" value="Phosphate regulon sensor histidine kinase PhoR"/>
    <property type="match status" value="1"/>
</dbReference>
<comment type="catalytic activity">
    <reaction evidence="1">
        <text>ATP + protein L-histidine = ADP + protein N-phospho-L-histidine.</text>
        <dbReference type="EC" id="2.7.13.3"/>
    </reaction>
</comment>
<dbReference type="InterPro" id="IPR005467">
    <property type="entry name" value="His_kinase_dom"/>
</dbReference>
<keyword evidence="9" id="KW-0808">Transferase</keyword>
<feature type="domain" description="Histidine kinase" evidence="19">
    <location>
        <begin position="211"/>
        <end position="428"/>
    </location>
</feature>
<name>I3CDA2_9GAMM</name>
<dbReference type="InterPro" id="IPR021766">
    <property type="entry name" value="PhoR_N"/>
</dbReference>
<dbReference type="GO" id="GO:0005886">
    <property type="term" value="C:plasma membrane"/>
    <property type="evidence" value="ECO:0007669"/>
    <property type="project" value="UniProtKB-SubCell"/>
</dbReference>
<evidence type="ECO:0000256" key="5">
    <source>
        <dbReference type="ARBA" id="ARBA00022448"/>
    </source>
</evidence>
<evidence type="ECO:0000256" key="3">
    <source>
        <dbReference type="ARBA" id="ARBA00012438"/>
    </source>
</evidence>
<dbReference type="NCBIfam" id="TIGR02966">
    <property type="entry name" value="phoR_proteo"/>
    <property type="match status" value="1"/>
</dbReference>
<dbReference type="SMART" id="SM00388">
    <property type="entry name" value="HisKA"/>
    <property type="match status" value="1"/>
</dbReference>
<accession>I3CDA2</accession>
<evidence type="ECO:0000259" key="19">
    <source>
        <dbReference type="PROSITE" id="PS50109"/>
    </source>
</evidence>
<dbReference type="InterPro" id="IPR003594">
    <property type="entry name" value="HATPase_dom"/>
</dbReference>
<dbReference type="PROSITE" id="PS50109">
    <property type="entry name" value="HIS_KIN"/>
    <property type="match status" value="1"/>
</dbReference>
<dbReference type="InterPro" id="IPR050351">
    <property type="entry name" value="BphY/WalK/GraS-like"/>
</dbReference>
<dbReference type="EC" id="2.7.13.3" evidence="3"/>
<evidence type="ECO:0000256" key="17">
    <source>
        <dbReference type="ARBA" id="ARBA00025207"/>
    </source>
</evidence>
<dbReference type="RefSeq" id="WP_002683651.1">
    <property type="nucleotide sequence ID" value="NZ_JH600070.1"/>
</dbReference>
<keyword evidence="12 20" id="KW-0418">Kinase</keyword>
<dbReference type="InterPro" id="IPR014310">
    <property type="entry name" value="Sig_transdc_His_kinase_PhoR"/>
</dbReference>
<keyword evidence="8" id="KW-0592">Phosphate transport</keyword>
<dbReference type="Proteomes" id="UP000005744">
    <property type="component" value="Unassembled WGS sequence"/>
</dbReference>
<dbReference type="Gene3D" id="1.10.287.130">
    <property type="match status" value="1"/>
</dbReference>
<dbReference type="HOGENOM" id="CLU_000445_89_2_6"/>
<comment type="function">
    <text evidence="17">Member of the two-component regulatory system PhoR/PhoB involved in the phosphate regulon genes expression. PhoR may function as a membrane-associated protein kinase that phosphorylates PhoB in response to environmental signals.</text>
</comment>
<dbReference type="GO" id="GO:0016036">
    <property type="term" value="P:cellular response to phosphate starvation"/>
    <property type="evidence" value="ECO:0007669"/>
    <property type="project" value="TreeGrafter"/>
</dbReference>
<keyword evidence="16 18" id="KW-0472">Membrane</keyword>
<evidence type="ECO:0000256" key="1">
    <source>
        <dbReference type="ARBA" id="ARBA00000085"/>
    </source>
</evidence>
<dbReference type="GO" id="GO:0006817">
    <property type="term" value="P:phosphate ion transport"/>
    <property type="evidence" value="ECO:0007669"/>
    <property type="project" value="UniProtKB-KW"/>
</dbReference>
<evidence type="ECO:0000256" key="15">
    <source>
        <dbReference type="ARBA" id="ARBA00023012"/>
    </source>
</evidence>
<dbReference type="Pfam" id="PF02518">
    <property type="entry name" value="HATPase_c"/>
    <property type="match status" value="1"/>
</dbReference>
<dbReference type="PANTHER" id="PTHR45453:SF1">
    <property type="entry name" value="PHOSPHATE REGULON SENSOR PROTEIN PHOR"/>
    <property type="match status" value="1"/>
</dbReference>
<dbReference type="InterPro" id="IPR036890">
    <property type="entry name" value="HATPase_C_sf"/>
</dbReference>
<dbReference type="SUPFAM" id="SSF55785">
    <property type="entry name" value="PYP-like sensor domain (PAS domain)"/>
    <property type="match status" value="1"/>
</dbReference>
<dbReference type="Gene3D" id="3.30.450.20">
    <property type="entry name" value="PAS domain"/>
    <property type="match status" value="1"/>
</dbReference>
<evidence type="ECO:0000256" key="6">
    <source>
        <dbReference type="ARBA" id="ARBA00022475"/>
    </source>
</evidence>
<organism evidence="20 21">
    <name type="scientific">Beggiatoa alba B18LD</name>
    <dbReference type="NCBI Taxonomy" id="395493"/>
    <lineage>
        <taxon>Bacteria</taxon>
        <taxon>Pseudomonadati</taxon>
        <taxon>Pseudomonadota</taxon>
        <taxon>Gammaproteobacteria</taxon>
        <taxon>Thiotrichales</taxon>
        <taxon>Thiotrichaceae</taxon>
        <taxon>Beggiatoa</taxon>
    </lineage>
</organism>
<evidence type="ECO:0000313" key="20">
    <source>
        <dbReference type="EMBL" id="EIJ41595.1"/>
    </source>
</evidence>
<dbReference type="SUPFAM" id="SSF55874">
    <property type="entry name" value="ATPase domain of HSP90 chaperone/DNA topoisomerase II/histidine kinase"/>
    <property type="match status" value="1"/>
</dbReference>
<dbReference type="FunFam" id="1.10.287.130:FF:000001">
    <property type="entry name" value="Two-component sensor histidine kinase"/>
    <property type="match status" value="1"/>
</dbReference>
<evidence type="ECO:0000313" key="21">
    <source>
        <dbReference type="Proteomes" id="UP000005744"/>
    </source>
</evidence>
<keyword evidence="15" id="KW-0902">Two-component regulatory system</keyword>
<evidence type="ECO:0000256" key="11">
    <source>
        <dbReference type="ARBA" id="ARBA00022741"/>
    </source>
</evidence>
<proteinExistence type="predicted"/>